<evidence type="ECO:0000313" key="2">
    <source>
        <dbReference type="EMBL" id="EKP12958.1"/>
    </source>
</evidence>
<comment type="caution">
    <text evidence="2">The sequence shown here is derived from an EMBL/GenBank/DDBJ whole genome shotgun (WGS) entry which is preliminary data.</text>
</comment>
<dbReference type="EMBL" id="AKWJ02000028">
    <property type="protein sequence ID" value="EKP12958.1"/>
    <property type="molecule type" value="Genomic_DNA"/>
</dbReference>
<accession>A0ABN0HW59</accession>
<feature type="region of interest" description="Disordered" evidence="1">
    <location>
        <begin position="44"/>
        <end position="63"/>
    </location>
</feature>
<proteinExistence type="predicted"/>
<gene>
    <name evidence="2" type="ORF">LEP1GSC128_3332</name>
</gene>
<dbReference type="Proteomes" id="UP000002837">
    <property type="component" value="Unassembled WGS sequence"/>
</dbReference>
<organism evidence="2 3">
    <name type="scientific">Leptospira borgpetersenii str. 200801926</name>
    <dbReference type="NCBI Taxonomy" id="1193009"/>
    <lineage>
        <taxon>Bacteria</taxon>
        <taxon>Pseudomonadati</taxon>
        <taxon>Spirochaetota</taxon>
        <taxon>Spirochaetia</taxon>
        <taxon>Leptospirales</taxon>
        <taxon>Leptospiraceae</taxon>
        <taxon>Leptospira</taxon>
    </lineage>
</organism>
<name>A0ABN0HW59_LEPBO</name>
<reference evidence="2" key="1">
    <citation type="submission" date="2012-09" db="EMBL/GenBank/DDBJ databases">
        <authorList>
            <person name="Harkins D.M."/>
            <person name="Durkin A.S."/>
            <person name="Brinkac L.M."/>
            <person name="Selengut J.D."/>
            <person name="Sanka R."/>
            <person name="DePew J."/>
            <person name="Purushe J."/>
            <person name="Picardeau M."/>
            <person name="Werts C."/>
            <person name="Goarant C."/>
            <person name="Vinetz J.M."/>
            <person name="Sutton G.G."/>
            <person name="Nelson W.C."/>
            <person name="Fouts D.E."/>
        </authorList>
    </citation>
    <scope>NUCLEOTIDE SEQUENCE [LARGE SCALE GENOMIC DNA]</scope>
    <source>
        <strain evidence="2">200801926</strain>
    </source>
</reference>
<evidence type="ECO:0000313" key="3">
    <source>
        <dbReference type="Proteomes" id="UP000002837"/>
    </source>
</evidence>
<evidence type="ECO:0000256" key="1">
    <source>
        <dbReference type="SAM" id="MobiDB-lite"/>
    </source>
</evidence>
<sequence>MSSAGLISNASITIESTIFASDSESAKSKVFESSRRSEVRVSVRKSTGIRYRRTKVPQANRQT</sequence>
<keyword evidence="3" id="KW-1185">Reference proteome</keyword>
<protein>
    <submittedName>
        <fullName evidence="2">Uncharacterized protein</fullName>
    </submittedName>
</protein>